<gene>
    <name evidence="1" type="ORF">D5086_023665</name>
</gene>
<reference evidence="1 2" key="1">
    <citation type="journal article" date="2024" name="Plant Biotechnol. J.">
        <title>Genome and CRISPR/Cas9 system of a widespread forest tree (Populus alba) in the world.</title>
        <authorList>
            <person name="Liu Y.J."/>
            <person name="Jiang P.F."/>
            <person name="Han X.M."/>
            <person name="Li X.Y."/>
            <person name="Wang H.M."/>
            <person name="Wang Y.J."/>
            <person name="Wang X.X."/>
            <person name="Zeng Q.Y."/>
        </authorList>
    </citation>
    <scope>NUCLEOTIDE SEQUENCE [LARGE SCALE GENOMIC DNA]</scope>
    <source>
        <strain evidence="2">cv. PAL-ZL1</strain>
    </source>
</reference>
<protein>
    <submittedName>
        <fullName evidence="1">Uncharacterized protein</fullName>
    </submittedName>
</protein>
<sequence length="233" mass="26520">MLKVVSGEARVAKNQDKLGAEMLQTVHLFWMPFEERILVISHQGDVPLDDPFSVDIKRLTAGMEGKPRFQGKNGRPTLDTCFRAPWLRLSSFLLWMLAHFDEWQRTRQDDIYEEAQDQWPTELRHERVIPAVDYVQVGPWHDKANGCRAVLPWAFGKLCNASEVVAEATSPPSEGTRRRTTIATGIYARPSHEHIALALAMASQSVTDHHKQHPPIDNLGPNDVMKYQSYLII</sequence>
<evidence type="ECO:0000313" key="2">
    <source>
        <dbReference type="Proteomes" id="UP000309997"/>
    </source>
</evidence>
<proteinExistence type="predicted"/>
<comment type="caution">
    <text evidence="1">The sequence shown here is derived from an EMBL/GenBank/DDBJ whole genome shotgun (WGS) entry which is preliminary data.</text>
</comment>
<accession>A0ACC4BAF3</accession>
<dbReference type="EMBL" id="RCHU02000012">
    <property type="protein sequence ID" value="KAL3575564.1"/>
    <property type="molecule type" value="Genomic_DNA"/>
</dbReference>
<evidence type="ECO:0000313" key="1">
    <source>
        <dbReference type="EMBL" id="KAL3575564.1"/>
    </source>
</evidence>
<name>A0ACC4BAF3_POPAL</name>
<dbReference type="Proteomes" id="UP000309997">
    <property type="component" value="Unassembled WGS sequence"/>
</dbReference>
<keyword evidence="2" id="KW-1185">Reference proteome</keyword>
<organism evidence="1 2">
    <name type="scientific">Populus alba</name>
    <name type="common">White poplar</name>
    <dbReference type="NCBI Taxonomy" id="43335"/>
    <lineage>
        <taxon>Eukaryota</taxon>
        <taxon>Viridiplantae</taxon>
        <taxon>Streptophyta</taxon>
        <taxon>Embryophyta</taxon>
        <taxon>Tracheophyta</taxon>
        <taxon>Spermatophyta</taxon>
        <taxon>Magnoliopsida</taxon>
        <taxon>eudicotyledons</taxon>
        <taxon>Gunneridae</taxon>
        <taxon>Pentapetalae</taxon>
        <taxon>rosids</taxon>
        <taxon>fabids</taxon>
        <taxon>Malpighiales</taxon>
        <taxon>Salicaceae</taxon>
        <taxon>Saliceae</taxon>
        <taxon>Populus</taxon>
    </lineage>
</organism>